<evidence type="ECO:0000313" key="2">
    <source>
        <dbReference type="Proteomes" id="UP000249354"/>
    </source>
</evidence>
<proteinExistence type="predicted"/>
<dbReference type="AlphaFoldDB" id="A0A2W4UL02"/>
<dbReference type="EMBL" id="QBMC01000036">
    <property type="protein sequence ID" value="PZO19907.1"/>
    <property type="molecule type" value="Genomic_DNA"/>
</dbReference>
<gene>
    <name evidence="1" type="ORF">DCF25_07480</name>
</gene>
<evidence type="ECO:0000313" key="1">
    <source>
        <dbReference type="EMBL" id="PZO19907.1"/>
    </source>
</evidence>
<comment type="caution">
    <text evidence="1">The sequence shown here is derived from an EMBL/GenBank/DDBJ whole genome shotgun (WGS) entry which is preliminary data.</text>
</comment>
<organism evidence="1 2">
    <name type="scientific">Leptolyngbya foveolarum</name>
    <dbReference type="NCBI Taxonomy" id="47253"/>
    <lineage>
        <taxon>Bacteria</taxon>
        <taxon>Bacillati</taxon>
        <taxon>Cyanobacteriota</taxon>
        <taxon>Cyanophyceae</taxon>
        <taxon>Leptolyngbyales</taxon>
        <taxon>Leptolyngbyaceae</taxon>
        <taxon>Leptolyngbya group</taxon>
        <taxon>Leptolyngbya</taxon>
    </lineage>
</organism>
<name>A0A2W4UL02_9CYAN</name>
<reference evidence="2" key="1">
    <citation type="submission" date="2018-04" db="EMBL/GenBank/DDBJ databases">
        <authorList>
            <person name="Cornet L."/>
        </authorList>
    </citation>
    <scope>NUCLEOTIDE SEQUENCE [LARGE SCALE GENOMIC DNA]</scope>
</reference>
<accession>A0A2W4UL02</accession>
<sequence length="80" mass="9433">MALQEDLRTGRLLMEPRMISMVILRIGHRLMFRRTLKPQIIRRIASRVAQLADQRMLGPRDRQLDFLSIHLLKILHPAIP</sequence>
<reference evidence="1 2" key="2">
    <citation type="submission" date="2018-06" db="EMBL/GenBank/DDBJ databases">
        <title>Metagenomic assembly of (sub)arctic Cyanobacteria and their associated microbiome from non-axenic cultures.</title>
        <authorList>
            <person name="Baurain D."/>
        </authorList>
    </citation>
    <scope>NUCLEOTIDE SEQUENCE [LARGE SCALE GENOMIC DNA]</scope>
    <source>
        <strain evidence="1">ULC129bin1</strain>
    </source>
</reference>
<dbReference type="Proteomes" id="UP000249354">
    <property type="component" value="Unassembled WGS sequence"/>
</dbReference>
<protein>
    <submittedName>
        <fullName evidence="1">Uncharacterized protein</fullName>
    </submittedName>
</protein>